<dbReference type="OrthoDB" id="45365at2759"/>
<dbReference type="Pfam" id="PF01344">
    <property type="entry name" value="Kelch_1"/>
    <property type="match status" value="1"/>
</dbReference>
<gene>
    <name evidence="2" type="ORF">RHSIM_Rhsim13G0203800</name>
</gene>
<dbReference type="Pfam" id="PF00646">
    <property type="entry name" value="F-box"/>
    <property type="match status" value="1"/>
</dbReference>
<feature type="domain" description="F-box" evidence="1">
    <location>
        <begin position="44"/>
        <end position="92"/>
    </location>
</feature>
<dbReference type="InterPro" id="IPR050354">
    <property type="entry name" value="F-box/kelch-repeat_ARATH"/>
</dbReference>
<dbReference type="SMART" id="SM00256">
    <property type="entry name" value="FBOX"/>
    <property type="match status" value="1"/>
</dbReference>
<name>A0A834G0J0_RHOSS</name>
<evidence type="ECO:0000313" key="2">
    <source>
        <dbReference type="EMBL" id="KAF7121169.1"/>
    </source>
</evidence>
<protein>
    <recommendedName>
        <fullName evidence="1">F-box domain-containing protein</fullName>
    </recommendedName>
</protein>
<dbReference type="EMBL" id="WJXA01000013">
    <property type="protein sequence ID" value="KAF7121169.1"/>
    <property type="molecule type" value="Genomic_DNA"/>
</dbReference>
<dbReference type="Gene3D" id="2.120.10.80">
    <property type="entry name" value="Kelch-type beta propeller"/>
    <property type="match status" value="1"/>
</dbReference>
<organism evidence="2 3">
    <name type="scientific">Rhododendron simsii</name>
    <name type="common">Sims's rhododendron</name>
    <dbReference type="NCBI Taxonomy" id="118357"/>
    <lineage>
        <taxon>Eukaryota</taxon>
        <taxon>Viridiplantae</taxon>
        <taxon>Streptophyta</taxon>
        <taxon>Embryophyta</taxon>
        <taxon>Tracheophyta</taxon>
        <taxon>Spermatophyta</taxon>
        <taxon>Magnoliopsida</taxon>
        <taxon>eudicotyledons</taxon>
        <taxon>Gunneridae</taxon>
        <taxon>Pentapetalae</taxon>
        <taxon>asterids</taxon>
        <taxon>Ericales</taxon>
        <taxon>Ericaceae</taxon>
        <taxon>Ericoideae</taxon>
        <taxon>Rhodoreae</taxon>
        <taxon>Rhododendron</taxon>
    </lineage>
</organism>
<dbReference type="PANTHER" id="PTHR24414:SF60">
    <property type="entry name" value="OS03G0415400 PROTEIN"/>
    <property type="match status" value="1"/>
</dbReference>
<dbReference type="SUPFAM" id="SSF81383">
    <property type="entry name" value="F-box domain"/>
    <property type="match status" value="1"/>
</dbReference>
<dbReference type="InterPro" id="IPR015915">
    <property type="entry name" value="Kelch-typ_b-propeller"/>
</dbReference>
<comment type="caution">
    <text evidence="2">The sequence shown here is derived from an EMBL/GenBank/DDBJ whole genome shotgun (WGS) entry which is preliminary data.</text>
</comment>
<sequence>MSESCNSRHFSWLTKSCFPNPQHHHPLHQPHLPLHRPTTTTTTTPTISSLPDDLLLDILSRLPHSSLPSIPLVSRRWSHLLHSPSFLLLRRLRGQLRRTLFAVAVADSTLLHNNHPFLVYRHSTGAQDSSLETAPSLAREDDAVGIFRAASHVIGQDSPWKTSHFLADRDDAVAFPPGIFDGGFSHSRVLAIGRKIYVIGRTATFELHTWTGNVAAKSPMIFPRKKFAAAAVGGKIYVAGGAARTSSVEEYDPDTDSWRVVSDAPRKRYGCVGTSVGGVFYVIGGLKIGASTGEDFSRAAASNYYASSMDLYDAEARGWLRSRAVPGGGCVVAACAVEEGFVYVLTSHAVELSFWRFDARRKNNGCGSGGGGAFGEWCRMKSPPLPVRVRLDSTMRFNCVGVGNKVVVIQVMGCVDDLLRRGGGRRGRGVKEAAVLVYDGGAEEWSRGPDLPEVIRRAAFVCLEC</sequence>
<dbReference type="Proteomes" id="UP000626092">
    <property type="component" value="Unassembled WGS sequence"/>
</dbReference>
<dbReference type="SUPFAM" id="SSF117281">
    <property type="entry name" value="Kelch motif"/>
    <property type="match status" value="1"/>
</dbReference>
<evidence type="ECO:0000313" key="3">
    <source>
        <dbReference type="Proteomes" id="UP000626092"/>
    </source>
</evidence>
<dbReference type="InterPro" id="IPR001810">
    <property type="entry name" value="F-box_dom"/>
</dbReference>
<dbReference type="InterPro" id="IPR036047">
    <property type="entry name" value="F-box-like_dom_sf"/>
</dbReference>
<dbReference type="PROSITE" id="PS50181">
    <property type="entry name" value="FBOX"/>
    <property type="match status" value="1"/>
</dbReference>
<accession>A0A834G0J0</accession>
<dbReference type="PANTHER" id="PTHR24414">
    <property type="entry name" value="F-BOX/KELCH-REPEAT PROTEIN SKIP4"/>
    <property type="match status" value="1"/>
</dbReference>
<proteinExistence type="predicted"/>
<dbReference type="SMART" id="SM00612">
    <property type="entry name" value="Kelch"/>
    <property type="match status" value="1"/>
</dbReference>
<keyword evidence="3" id="KW-1185">Reference proteome</keyword>
<dbReference type="Gene3D" id="1.20.1280.50">
    <property type="match status" value="1"/>
</dbReference>
<dbReference type="InterPro" id="IPR006652">
    <property type="entry name" value="Kelch_1"/>
</dbReference>
<reference evidence="2" key="1">
    <citation type="submission" date="2019-11" db="EMBL/GenBank/DDBJ databases">
        <authorList>
            <person name="Liu Y."/>
            <person name="Hou J."/>
            <person name="Li T.-Q."/>
            <person name="Guan C.-H."/>
            <person name="Wu X."/>
            <person name="Wu H.-Z."/>
            <person name="Ling F."/>
            <person name="Zhang R."/>
            <person name="Shi X.-G."/>
            <person name="Ren J.-P."/>
            <person name="Chen E.-F."/>
            <person name="Sun J.-M."/>
        </authorList>
    </citation>
    <scope>NUCLEOTIDE SEQUENCE</scope>
    <source>
        <strain evidence="2">Adult_tree_wgs_1</strain>
        <tissue evidence="2">Leaves</tissue>
    </source>
</reference>
<evidence type="ECO:0000259" key="1">
    <source>
        <dbReference type="PROSITE" id="PS50181"/>
    </source>
</evidence>
<dbReference type="AlphaFoldDB" id="A0A834G0J0"/>